<dbReference type="PANTHER" id="PTHR30349:SF64">
    <property type="entry name" value="PROPHAGE INTEGRASE INTD-RELATED"/>
    <property type="match status" value="1"/>
</dbReference>
<gene>
    <name evidence="5" type="primary">xerC_4</name>
    <name evidence="5" type="ORF">hbim_07112</name>
</gene>
<keyword evidence="3" id="KW-0233">DNA recombination</keyword>
<dbReference type="Gene3D" id="1.10.150.130">
    <property type="match status" value="1"/>
</dbReference>
<dbReference type="InterPro" id="IPR013762">
    <property type="entry name" value="Integrase-like_cat_sf"/>
</dbReference>
<dbReference type="InterPro" id="IPR011010">
    <property type="entry name" value="DNA_brk_join_enz"/>
</dbReference>
<dbReference type="EMBL" id="AP027452">
    <property type="protein sequence ID" value="BDY33137.1"/>
    <property type="molecule type" value="Genomic_DNA"/>
</dbReference>
<proteinExistence type="inferred from homology"/>
<dbReference type="PROSITE" id="PS51898">
    <property type="entry name" value="TYR_RECOMBINASE"/>
    <property type="match status" value="1"/>
</dbReference>
<evidence type="ECO:0000256" key="2">
    <source>
        <dbReference type="ARBA" id="ARBA00023125"/>
    </source>
</evidence>
<evidence type="ECO:0000256" key="3">
    <source>
        <dbReference type="ARBA" id="ARBA00023172"/>
    </source>
</evidence>
<dbReference type="InterPro" id="IPR002104">
    <property type="entry name" value="Integrase_catalytic"/>
</dbReference>
<dbReference type="AlphaFoldDB" id="A0AAI8U2S5"/>
<name>A0AAI8U2S5_MYCME</name>
<sequence>MLVAQVHYPFDMAGRPPLRIGQHGKIKRIEVGAGVWIARCRFRDTDGVTRLVERKSPRPDQYGKLAEDELLESLVHRKAPGAGEITPETKLIDLVNQHIERLKEDGRADRTIDTYEYCSKLLQKQVSGVRVRESTPARIDAAIRSMRNAHGDTLAMQAKTIMKGGLQLAVLAEVLTSNPARDVSPIQKKKPKGAPPLTADGLRDLLTRIRTCEKCQKYDLVDPMTLFIATGARISEVLGWWWTDFNEADATIAITGKIVRAKGKGLLRIDEAKTKAGERRLPLPAFAVAVLKARRGTPFYGQQQRIFPSTSGTWRDLDNFRARWREVRGDLGVPDVTSHSFRKSVATLIDDEGLSARIAADHLGHAKVSMTQNTYMARGRVHAEVATLLDRAISDG</sequence>
<keyword evidence="2" id="KW-0238">DNA-binding</keyword>
<comment type="similarity">
    <text evidence="1">Belongs to the 'phage' integrase family.</text>
</comment>
<dbReference type="GO" id="GO:0006310">
    <property type="term" value="P:DNA recombination"/>
    <property type="evidence" value="ECO:0007669"/>
    <property type="project" value="UniProtKB-KW"/>
</dbReference>
<dbReference type="Proteomes" id="UP001241092">
    <property type="component" value="Chromosome"/>
</dbReference>
<dbReference type="Pfam" id="PF00589">
    <property type="entry name" value="Phage_integrase"/>
    <property type="match status" value="1"/>
</dbReference>
<dbReference type="Gene3D" id="1.10.443.10">
    <property type="entry name" value="Intergrase catalytic core"/>
    <property type="match status" value="1"/>
</dbReference>
<evidence type="ECO:0000259" key="4">
    <source>
        <dbReference type="PROSITE" id="PS51898"/>
    </source>
</evidence>
<evidence type="ECO:0000313" key="5">
    <source>
        <dbReference type="EMBL" id="BDY33137.1"/>
    </source>
</evidence>
<evidence type="ECO:0000313" key="6">
    <source>
        <dbReference type="Proteomes" id="UP001241092"/>
    </source>
</evidence>
<dbReference type="InterPro" id="IPR010998">
    <property type="entry name" value="Integrase_recombinase_N"/>
</dbReference>
<dbReference type="CDD" id="cd01189">
    <property type="entry name" value="INT_ICEBs1_C_like"/>
    <property type="match status" value="1"/>
</dbReference>
<dbReference type="GO" id="GO:0003677">
    <property type="term" value="F:DNA binding"/>
    <property type="evidence" value="ECO:0007669"/>
    <property type="project" value="UniProtKB-KW"/>
</dbReference>
<dbReference type="SUPFAM" id="SSF56349">
    <property type="entry name" value="DNA breaking-rejoining enzymes"/>
    <property type="match status" value="1"/>
</dbReference>
<dbReference type="GO" id="GO:0015074">
    <property type="term" value="P:DNA integration"/>
    <property type="evidence" value="ECO:0007669"/>
    <property type="project" value="InterPro"/>
</dbReference>
<evidence type="ECO:0000256" key="1">
    <source>
        <dbReference type="ARBA" id="ARBA00008857"/>
    </source>
</evidence>
<protein>
    <submittedName>
        <fullName evidence="5">Tyrosine recombinase XerC</fullName>
    </submittedName>
</protein>
<dbReference type="PANTHER" id="PTHR30349">
    <property type="entry name" value="PHAGE INTEGRASE-RELATED"/>
    <property type="match status" value="1"/>
</dbReference>
<feature type="domain" description="Tyr recombinase" evidence="4">
    <location>
        <begin position="192"/>
        <end position="390"/>
    </location>
</feature>
<accession>A0AAI8U2S5</accession>
<dbReference type="InterPro" id="IPR050090">
    <property type="entry name" value="Tyrosine_recombinase_XerCD"/>
</dbReference>
<organism evidence="5 6">
    <name type="scientific">Mycolicibacterium mageritense</name>
    <name type="common">Mycobacterium mageritense</name>
    <dbReference type="NCBI Taxonomy" id="53462"/>
    <lineage>
        <taxon>Bacteria</taxon>
        <taxon>Bacillati</taxon>
        <taxon>Actinomycetota</taxon>
        <taxon>Actinomycetes</taxon>
        <taxon>Mycobacteriales</taxon>
        <taxon>Mycobacteriaceae</taxon>
        <taxon>Mycolicibacterium</taxon>
    </lineage>
</organism>
<reference evidence="5" key="1">
    <citation type="submission" date="2023-03" db="EMBL/GenBank/DDBJ databases">
        <title>Draft genome sequence of a Mycolicibacterium mageritense strain H4_3_1 isolated from a hybrid biological-inorganic system reactor.</title>
        <authorList>
            <person name="Feng X."/>
            <person name="Kazama D."/>
            <person name="Sato K."/>
            <person name="Kobayashi H."/>
        </authorList>
    </citation>
    <scope>NUCLEOTIDE SEQUENCE</scope>
    <source>
        <strain evidence="5">H4_3_1</strain>
    </source>
</reference>